<evidence type="ECO:0000313" key="2">
    <source>
        <dbReference type="Proteomes" id="UP000282483"/>
    </source>
</evidence>
<dbReference type="Proteomes" id="UP000282483">
    <property type="component" value="Chromosome"/>
</dbReference>
<reference evidence="1 2" key="1">
    <citation type="submission" date="2017-03" db="EMBL/GenBank/DDBJ databases">
        <title>The genome sequence of Candidatus Rickettsiella viridis.</title>
        <authorList>
            <person name="Nikoh N."/>
            <person name="Tsuchida T."/>
            <person name="Yamaguchi K."/>
            <person name="Maeda T."/>
            <person name="Shigenobu S."/>
            <person name="Fukatsu T."/>
        </authorList>
    </citation>
    <scope>NUCLEOTIDE SEQUENCE [LARGE SCALE GENOMIC DNA]</scope>
    <source>
        <strain evidence="1 2">Ap-RA04</strain>
    </source>
</reference>
<accession>A0A2Z5UWF2</accession>
<gene>
    <name evidence="1" type="ORF">RVIR1_13170</name>
</gene>
<organism evidence="1 2">
    <name type="scientific">Candidatus Rickettsiella viridis</name>
    <dbReference type="NCBI Taxonomy" id="676208"/>
    <lineage>
        <taxon>Bacteria</taxon>
        <taxon>Pseudomonadati</taxon>
        <taxon>Pseudomonadota</taxon>
        <taxon>Gammaproteobacteria</taxon>
        <taxon>Legionellales</taxon>
        <taxon>Coxiellaceae</taxon>
        <taxon>Rickettsiella</taxon>
    </lineage>
</organism>
<dbReference type="RefSeq" id="WP_126323300.1">
    <property type="nucleotide sequence ID" value="NZ_AP018005.1"/>
</dbReference>
<keyword evidence="2" id="KW-1185">Reference proteome</keyword>
<dbReference type="EMBL" id="AP018005">
    <property type="protein sequence ID" value="BBB15764.1"/>
    <property type="molecule type" value="Genomic_DNA"/>
</dbReference>
<evidence type="ECO:0000313" key="1">
    <source>
        <dbReference type="EMBL" id="BBB15764.1"/>
    </source>
</evidence>
<dbReference type="AlphaFoldDB" id="A0A2Z5UWF2"/>
<dbReference type="KEGG" id="rvi:RVIR1_13170"/>
<sequence length="176" mass="20235">MPLNPLLGKKILSVASDSTLQKTQILLQLSIQSNLYHYSKNKLPVYYLGKKNQQEFEVFLTSPEFEQFKQELETTLAAMITWVEKENILLPDNVDGFSAKESLSIFLDRLKSDFYSNRRIILYSDGKKNLEIIAVLIQNTDIDPELRRLMMINLLSDEGLLHCADGCFTRIQMTAL</sequence>
<name>A0A2Z5UWF2_9COXI</name>
<proteinExistence type="predicted"/>
<protein>
    <submittedName>
        <fullName evidence="1">Uncharacterized protein</fullName>
    </submittedName>
</protein>